<dbReference type="AlphaFoldDB" id="A0A6C0CUB2"/>
<sequence length="156" mass="18507">MITREIRKILNPYLVWESRVNLNAALPKSCRVYTKMSWKKCIAHELYYLKTIYLAKSQRFHDAVGATQKCERVFELFSSYNDPRMLFLMTCYPNYKNINIDRLLYFADKKHLLSSSVDPKLVHRLVVLCQRMVLKVMTMKIIKLPTNMIHGFIQIV</sequence>
<protein>
    <submittedName>
        <fullName evidence="1">Uncharacterized protein</fullName>
    </submittedName>
</protein>
<name>A0A6C0CUB2_9ZZZZ</name>
<dbReference type="EMBL" id="MN739481">
    <property type="protein sequence ID" value="QHT07500.1"/>
    <property type="molecule type" value="Genomic_DNA"/>
</dbReference>
<accession>A0A6C0CUB2</accession>
<evidence type="ECO:0000313" key="1">
    <source>
        <dbReference type="EMBL" id="QHT07500.1"/>
    </source>
</evidence>
<reference evidence="1" key="1">
    <citation type="journal article" date="2020" name="Nature">
        <title>Giant virus diversity and host interactions through global metagenomics.</title>
        <authorList>
            <person name="Schulz F."/>
            <person name="Roux S."/>
            <person name="Paez-Espino D."/>
            <person name="Jungbluth S."/>
            <person name="Walsh D.A."/>
            <person name="Denef V.J."/>
            <person name="McMahon K.D."/>
            <person name="Konstantinidis K.T."/>
            <person name="Eloe-Fadrosh E.A."/>
            <person name="Kyrpides N.C."/>
            <person name="Woyke T."/>
        </authorList>
    </citation>
    <scope>NUCLEOTIDE SEQUENCE</scope>
    <source>
        <strain evidence="1">GVMAG-M-3300021963-12</strain>
    </source>
</reference>
<proteinExistence type="predicted"/>
<organism evidence="1">
    <name type="scientific">viral metagenome</name>
    <dbReference type="NCBI Taxonomy" id="1070528"/>
    <lineage>
        <taxon>unclassified sequences</taxon>
        <taxon>metagenomes</taxon>
        <taxon>organismal metagenomes</taxon>
    </lineage>
</organism>